<keyword evidence="6" id="KW-0050">Antiport</keyword>
<feature type="transmembrane region" description="Helical" evidence="13">
    <location>
        <begin position="30"/>
        <end position="54"/>
    </location>
</feature>
<protein>
    <recommendedName>
        <fullName evidence="4">Probable multidrug resistance protein NorM</fullName>
    </recommendedName>
    <alternativeName>
        <fullName evidence="12">Multidrug-efflux transporter</fullName>
    </alternativeName>
</protein>
<keyword evidence="9 13" id="KW-1133">Transmembrane helix</keyword>
<evidence type="ECO:0000256" key="5">
    <source>
        <dbReference type="ARBA" id="ARBA00022448"/>
    </source>
</evidence>
<evidence type="ECO:0000256" key="8">
    <source>
        <dbReference type="ARBA" id="ARBA00022692"/>
    </source>
</evidence>
<accession>A0A1I2E584</accession>
<evidence type="ECO:0000256" key="7">
    <source>
        <dbReference type="ARBA" id="ARBA00022475"/>
    </source>
</evidence>
<dbReference type="GO" id="GO:0006811">
    <property type="term" value="P:monoatomic ion transport"/>
    <property type="evidence" value="ECO:0007669"/>
    <property type="project" value="UniProtKB-KW"/>
</dbReference>
<keyword evidence="11 13" id="KW-0472">Membrane</keyword>
<reference evidence="15" key="1">
    <citation type="submission" date="2016-10" db="EMBL/GenBank/DDBJ databases">
        <authorList>
            <person name="Varghese N."/>
            <person name="Submissions S."/>
        </authorList>
    </citation>
    <scope>NUCLEOTIDE SEQUENCE [LARGE SCALE GENOMIC DNA]</scope>
    <source>
        <strain evidence="15">CGMCC 1.10784</strain>
    </source>
</reference>
<evidence type="ECO:0000256" key="1">
    <source>
        <dbReference type="ARBA" id="ARBA00003408"/>
    </source>
</evidence>
<keyword evidence="10" id="KW-0406">Ion transport</keyword>
<comment type="function">
    <text evidence="1">Multidrug efflux pump.</text>
</comment>
<evidence type="ECO:0000256" key="4">
    <source>
        <dbReference type="ARBA" id="ARBA00020268"/>
    </source>
</evidence>
<dbReference type="InterPro" id="IPR048279">
    <property type="entry name" value="MdtK-like"/>
</dbReference>
<dbReference type="InterPro" id="IPR050222">
    <property type="entry name" value="MATE_MdtK"/>
</dbReference>
<name>A0A1I2E584_9BACL</name>
<sequence length="465" mass="50768">MGIGRPRLKGKHEAFLGRHFTGVSIDYRQIIALFIPILIDQAFLVGLNLVNTAMVSSSGVDAVSAVNMVDSLNIFLISVFIAVSTGGTVVVAQYKGSGNHPMVSKAAASSVASVTLVALAISLIVVVFHNQMLNLLFGAASPEVFEEGRTYLIGSGLSYVGIAMMEAVCGALRGIGRSRASLMLSLVMNLSYVLLNIVFINLMNMGVLGLSISINISRYAAAVLAIIYLVKIDTSLQIRLRDMLRVNFAMLKKILFVGLPFAAEQMFFNGGKIVTQTFVVSLGTYAIATNAITGSLANVLQIPSNALAITAITVIGQCMGQRNIDDARKFTRSFLWLSTACLFVMTCLMMPLFYPLVGLFHPPAEIVDDILIISLINALMQVVFWSISFIMPSALRAAGDSKFTSVVSLLSMWLFRIVLGYLLAIVFEFGIIGVWVAMNLEWGVRGAIFFWRFRGKKWYRHRLID</sequence>
<keyword evidence="7" id="KW-1003">Cell membrane</keyword>
<keyword evidence="5" id="KW-0813">Transport</keyword>
<evidence type="ECO:0000256" key="6">
    <source>
        <dbReference type="ARBA" id="ARBA00022449"/>
    </source>
</evidence>
<dbReference type="GO" id="GO:0042910">
    <property type="term" value="F:xenobiotic transmembrane transporter activity"/>
    <property type="evidence" value="ECO:0007669"/>
    <property type="project" value="InterPro"/>
</dbReference>
<feature type="transmembrane region" description="Helical" evidence="13">
    <location>
        <begin position="208"/>
        <end position="230"/>
    </location>
</feature>
<proteinExistence type="inferred from homology"/>
<gene>
    <name evidence="14" type="ORF">SAMN05216378_4427</name>
</gene>
<evidence type="ECO:0000256" key="3">
    <source>
        <dbReference type="ARBA" id="ARBA00010199"/>
    </source>
</evidence>
<dbReference type="PANTHER" id="PTHR43298:SF2">
    <property type="entry name" value="FMN_FAD EXPORTER YEEO-RELATED"/>
    <property type="match status" value="1"/>
</dbReference>
<dbReference type="AlphaFoldDB" id="A0A1I2E584"/>
<dbReference type="RefSeq" id="WP_091188578.1">
    <property type="nucleotide sequence ID" value="NZ_FOMT01000004.1"/>
</dbReference>
<feature type="transmembrane region" description="Helical" evidence="13">
    <location>
        <begin position="106"/>
        <end position="128"/>
    </location>
</feature>
<dbReference type="STRING" id="1045775.SAMN05216378_4427"/>
<dbReference type="PIRSF" id="PIRSF006603">
    <property type="entry name" value="DinF"/>
    <property type="match status" value="1"/>
</dbReference>
<dbReference type="Proteomes" id="UP000198855">
    <property type="component" value="Unassembled WGS sequence"/>
</dbReference>
<feature type="transmembrane region" description="Helical" evidence="13">
    <location>
        <begin position="432"/>
        <end position="453"/>
    </location>
</feature>
<comment type="similarity">
    <text evidence="3">Belongs to the multi antimicrobial extrusion (MATE) (TC 2.A.66.1) family.</text>
</comment>
<feature type="transmembrane region" description="Helical" evidence="13">
    <location>
        <begin position="148"/>
        <end position="169"/>
    </location>
</feature>
<comment type="subcellular location">
    <subcellularLocation>
        <location evidence="2">Cell membrane</location>
        <topology evidence="2">Multi-pass membrane protein</topology>
    </subcellularLocation>
</comment>
<dbReference type="OrthoDB" id="62420at2"/>
<evidence type="ECO:0000313" key="15">
    <source>
        <dbReference type="Proteomes" id="UP000198855"/>
    </source>
</evidence>
<organism evidence="14 15">
    <name type="scientific">Paenibacillus catalpae</name>
    <dbReference type="NCBI Taxonomy" id="1045775"/>
    <lineage>
        <taxon>Bacteria</taxon>
        <taxon>Bacillati</taxon>
        <taxon>Bacillota</taxon>
        <taxon>Bacilli</taxon>
        <taxon>Bacillales</taxon>
        <taxon>Paenibacillaceae</taxon>
        <taxon>Paenibacillus</taxon>
    </lineage>
</organism>
<evidence type="ECO:0000256" key="10">
    <source>
        <dbReference type="ARBA" id="ARBA00023065"/>
    </source>
</evidence>
<evidence type="ECO:0000256" key="9">
    <source>
        <dbReference type="ARBA" id="ARBA00022989"/>
    </source>
</evidence>
<dbReference type="InterPro" id="IPR002528">
    <property type="entry name" value="MATE_fam"/>
</dbReference>
<evidence type="ECO:0000256" key="13">
    <source>
        <dbReference type="SAM" id="Phobius"/>
    </source>
</evidence>
<evidence type="ECO:0000256" key="2">
    <source>
        <dbReference type="ARBA" id="ARBA00004651"/>
    </source>
</evidence>
<keyword evidence="8 13" id="KW-0812">Transmembrane</keyword>
<feature type="transmembrane region" description="Helical" evidence="13">
    <location>
        <begin position="403"/>
        <end position="426"/>
    </location>
</feature>
<feature type="transmembrane region" description="Helical" evidence="13">
    <location>
        <begin position="74"/>
        <end position="94"/>
    </location>
</feature>
<dbReference type="PANTHER" id="PTHR43298">
    <property type="entry name" value="MULTIDRUG RESISTANCE PROTEIN NORM-RELATED"/>
    <property type="match status" value="1"/>
</dbReference>
<evidence type="ECO:0000313" key="14">
    <source>
        <dbReference type="EMBL" id="SFE87823.1"/>
    </source>
</evidence>
<feature type="transmembrane region" description="Helical" evidence="13">
    <location>
        <begin position="334"/>
        <end position="354"/>
    </location>
</feature>
<dbReference type="EMBL" id="FOMT01000004">
    <property type="protein sequence ID" value="SFE87823.1"/>
    <property type="molecule type" value="Genomic_DNA"/>
</dbReference>
<dbReference type="NCBIfam" id="TIGR00797">
    <property type="entry name" value="matE"/>
    <property type="match status" value="1"/>
</dbReference>
<evidence type="ECO:0000256" key="11">
    <source>
        <dbReference type="ARBA" id="ARBA00023136"/>
    </source>
</evidence>
<dbReference type="GO" id="GO:0005886">
    <property type="term" value="C:plasma membrane"/>
    <property type="evidence" value="ECO:0007669"/>
    <property type="project" value="UniProtKB-SubCell"/>
</dbReference>
<feature type="transmembrane region" description="Helical" evidence="13">
    <location>
        <begin position="370"/>
        <end position="391"/>
    </location>
</feature>
<dbReference type="GO" id="GO:0015297">
    <property type="term" value="F:antiporter activity"/>
    <property type="evidence" value="ECO:0007669"/>
    <property type="project" value="UniProtKB-KW"/>
</dbReference>
<keyword evidence="15" id="KW-1185">Reference proteome</keyword>
<evidence type="ECO:0000256" key="12">
    <source>
        <dbReference type="ARBA" id="ARBA00031636"/>
    </source>
</evidence>
<dbReference type="Pfam" id="PF01554">
    <property type="entry name" value="MatE"/>
    <property type="match status" value="2"/>
</dbReference>
<feature type="transmembrane region" description="Helical" evidence="13">
    <location>
        <begin position="181"/>
        <end position="202"/>
    </location>
</feature>